<dbReference type="InterPro" id="IPR000210">
    <property type="entry name" value="BTB/POZ_dom"/>
</dbReference>
<dbReference type="Gramene" id="OPUNC10G09420.1">
    <property type="protein sequence ID" value="OPUNC10G09420.1"/>
    <property type="gene ID" value="OPUNC10G09420"/>
</dbReference>
<feature type="domain" description="MATH" evidence="5">
    <location>
        <begin position="30"/>
        <end position="162"/>
    </location>
</feature>
<dbReference type="GO" id="GO:0016567">
    <property type="term" value="P:protein ubiquitination"/>
    <property type="evidence" value="ECO:0007669"/>
    <property type="project" value="InterPro"/>
</dbReference>
<feature type="domain" description="BTB" evidence="4">
    <location>
        <begin position="192"/>
        <end position="253"/>
    </location>
</feature>
<dbReference type="SUPFAM" id="SSF49599">
    <property type="entry name" value="TRAF domain-like"/>
    <property type="match status" value="1"/>
</dbReference>
<dbReference type="InterPro" id="IPR045005">
    <property type="entry name" value="BPM1-6"/>
</dbReference>
<dbReference type="InterPro" id="IPR056423">
    <property type="entry name" value="BACK_BPM_SPOP"/>
</dbReference>
<accession>A0A0E0M7Y5</accession>
<dbReference type="PANTHER" id="PTHR26379">
    <property type="entry name" value="BTB/POZ AND MATH DOMAIN-CONTAINING PROTEIN 1"/>
    <property type="match status" value="1"/>
</dbReference>
<dbReference type="PROSITE" id="PS50144">
    <property type="entry name" value="MATH"/>
    <property type="match status" value="1"/>
</dbReference>
<evidence type="ECO:0008006" key="8">
    <source>
        <dbReference type="Google" id="ProtNLM"/>
    </source>
</evidence>
<dbReference type="InterPro" id="IPR008974">
    <property type="entry name" value="TRAF-like"/>
</dbReference>
<dbReference type="Pfam" id="PF24570">
    <property type="entry name" value="BACK_BPM_SPOP"/>
    <property type="match status" value="1"/>
</dbReference>
<dbReference type="Pfam" id="PF00651">
    <property type="entry name" value="BTB"/>
    <property type="match status" value="1"/>
</dbReference>
<dbReference type="STRING" id="4537.A0A0E0M7Y5"/>
<dbReference type="Gene3D" id="1.25.40.420">
    <property type="match status" value="1"/>
</dbReference>
<dbReference type="Pfam" id="PF22486">
    <property type="entry name" value="MATH_2"/>
    <property type="match status" value="1"/>
</dbReference>
<proteinExistence type="inferred from homology"/>
<dbReference type="CDD" id="cd18280">
    <property type="entry name" value="BTB_POZ_BPM_plant"/>
    <property type="match status" value="1"/>
</dbReference>
<reference evidence="6" key="1">
    <citation type="submission" date="2015-04" db="UniProtKB">
        <authorList>
            <consortium name="EnsemblPlants"/>
        </authorList>
    </citation>
    <scope>IDENTIFICATION</scope>
</reference>
<dbReference type="SMART" id="SM00225">
    <property type="entry name" value="BTB"/>
    <property type="match status" value="1"/>
</dbReference>
<keyword evidence="7" id="KW-1185">Reference proteome</keyword>
<evidence type="ECO:0000313" key="7">
    <source>
        <dbReference type="Proteomes" id="UP000026962"/>
    </source>
</evidence>
<dbReference type="SMART" id="SM00061">
    <property type="entry name" value="MATH"/>
    <property type="match status" value="1"/>
</dbReference>
<dbReference type="Gene3D" id="2.60.210.10">
    <property type="entry name" value="Apoptosis, Tumor Necrosis Factor Receptor Associated Protein 2, Chain A"/>
    <property type="match status" value="1"/>
</dbReference>
<dbReference type="PANTHER" id="PTHR26379:SF382">
    <property type="entry name" value="OS10G0435900 PROTEIN"/>
    <property type="match status" value="1"/>
</dbReference>
<evidence type="ECO:0000259" key="4">
    <source>
        <dbReference type="PROSITE" id="PS50097"/>
    </source>
</evidence>
<protein>
    <recommendedName>
        <fullName evidence="8">BTB domain-containing protein</fullName>
    </recommendedName>
</protein>
<organism evidence="6">
    <name type="scientific">Oryza punctata</name>
    <name type="common">Red rice</name>
    <dbReference type="NCBI Taxonomy" id="4537"/>
    <lineage>
        <taxon>Eukaryota</taxon>
        <taxon>Viridiplantae</taxon>
        <taxon>Streptophyta</taxon>
        <taxon>Embryophyta</taxon>
        <taxon>Tracheophyta</taxon>
        <taxon>Spermatophyta</taxon>
        <taxon>Magnoliopsida</taxon>
        <taxon>Liliopsida</taxon>
        <taxon>Poales</taxon>
        <taxon>Poaceae</taxon>
        <taxon>BOP clade</taxon>
        <taxon>Oryzoideae</taxon>
        <taxon>Oryzeae</taxon>
        <taxon>Oryzinae</taxon>
        <taxon>Oryza</taxon>
    </lineage>
</organism>
<dbReference type="HOGENOM" id="CLU_004253_2_1_1"/>
<dbReference type="Gene3D" id="3.30.710.10">
    <property type="entry name" value="Potassium Channel Kv1.1, Chain A"/>
    <property type="match status" value="1"/>
</dbReference>
<dbReference type="OMA" id="DTWPEIG"/>
<dbReference type="InterPro" id="IPR002083">
    <property type="entry name" value="MATH/TRAF_dom"/>
</dbReference>
<reference evidence="6" key="2">
    <citation type="submission" date="2018-05" db="EMBL/GenBank/DDBJ databases">
        <title>OpunRS2 (Oryza punctata Reference Sequence Version 2).</title>
        <authorList>
            <person name="Zhang J."/>
            <person name="Kudrna D."/>
            <person name="Lee S."/>
            <person name="Talag J."/>
            <person name="Welchert J."/>
            <person name="Wing R.A."/>
        </authorList>
    </citation>
    <scope>NUCLEOTIDE SEQUENCE [LARGE SCALE GENOMIC DNA]</scope>
</reference>
<comment type="similarity">
    <text evidence="2">Belongs to the Tdpoz family.</text>
</comment>
<comment type="pathway">
    <text evidence="1">Protein modification; protein ubiquitination.</text>
</comment>
<dbReference type="InterPro" id="IPR011333">
    <property type="entry name" value="SKP1/BTB/POZ_sf"/>
</dbReference>
<dbReference type="PROSITE" id="PS50097">
    <property type="entry name" value="BTB"/>
    <property type="match status" value="1"/>
</dbReference>
<dbReference type="EnsemblPlants" id="OPUNC10G09420.1">
    <property type="protein sequence ID" value="OPUNC10G09420.1"/>
    <property type="gene ID" value="OPUNC10G09420"/>
</dbReference>
<sequence length="365" mass="40666">MTTTTTTALMSTVGDGPPLSRSTTTITAERTYHVLKIDGYSSTLKAGRGQTLCSSRFSAGGRTWCIRYFPNGGRDTNKDNISFYIHLDDDTAVNDDTMAQVTFSLLDRHGNPVLSHTHTTALCNFSVARPTTAFGFKNFIRRDDLERSEYLNDDSFAIAVHLVIAEEPPSVTVPPSNMHLHFGDLLSSKEGTDIEFIVGGETFAAHRLVLAARSPVFKAELFGPMERGTTNVIKIDDMDAQVFKALLVFIYTDTWLEIGQDEMTMVQQLLVAANKYSLSRLKIMCEDRLCNYIDTSSVVTMLVLADKYQCHGLKKVCFNFLASSKALSLAMKADNFRCLIQSRPTMLKDLIYNIVTHQLEIKLPV</sequence>
<dbReference type="Proteomes" id="UP000026962">
    <property type="component" value="Chromosome 10"/>
</dbReference>
<dbReference type="eggNOG" id="KOG1987">
    <property type="taxonomic scope" value="Eukaryota"/>
</dbReference>
<dbReference type="CDD" id="cd00121">
    <property type="entry name" value="MATH"/>
    <property type="match status" value="1"/>
</dbReference>
<evidence type="ECO:0000256" key="3">
    <source>
        <dbReference type="SAM" id="MobiDB-lite"/>
    </source>
</evidence>
<evidence type="ECO:0000313" key="6">
    <source>
        <dbReference type="EnsemblPlants" id="OPUNC10G09420.1"/>
    </source>
</evidence>
<dbReference type="AlphaFoldDB" id="A0A0E0M7Y5"/>
<name>A0A0E0M7Y5_ORYPU</name>
<evidence type="ECO:0000259" key="5">
    <source>
        <dbReference type="PROSITE" id="PS50144"/>
    </source>
</evidence>
<evidence type="ECO:0000256" key="2">
    <source>
        <dbReference type="ARBA" id="ARBA00010846"/>
    </source>
</evidence>
<evidence type="ECO:0000256" key="1">
    <source>
        <dbReference type="ARBA" id="ARBA00004906"/>
    </source>
</evidence>
<feature type="region of interest" description="Disordered" evidence="3">
    <location>
        <begin position="1"/>
        <end position="23"/>
    </location>
</feature>
<dbReference type="SUPFAM" id="SSF54695">
    <property type="entry name" value="POZ domain"/>
    <property type="match status" value="1"/>
</dbReference>